<name>A0ABS0EFZ9_9FLAO</name>
<accession>A0ABS0EFZ9</accession>
<reference evidence="1 2" key="1">
    <citation type="submission" date="2020-11" db="EMBL/GenBank/DDBJ databases">
        <title>Winogradskyella marina sp. nov., isolated from marine sediment.</title>
        <authorList>
            <person name="Bo J."/>
            <person name="Wang S."/>
            <person name="Song X."/>
            <person name="Du Z."/>
        </authorList>
    </citation>
    <scope>NUCLEOTIDE SEQUENCE [LARGE SCALE GENOMIC DNA]</scope>
    <source>
        <strain evidence="1 2">F6397</strain>
    </source>
</reference>
<organism evidence="1 2">
    <name type="scientific">Winogradskyella marina</name>
    <dbReference type="NCBI Taxonomy" id="2785530"/>
    <lineage>
        <taxon>Bacteria</taxon>
        <taxon>Pseudomonadati</taxon>
        <taxon>Bacteroidota</taxon>
        <taxon>Flavobacteriia</taxon>
        <taxon>Flavobacteriales</taxon>
        <taxon>Flavobacteriaceae</taxon>
        <taxon>Winogradskyella</taxon>
    </lineage>
</organism>
<dbReference type="Proteomes" id="UP000611215">
    <property type="component" value="Unassembled WGS sequence"/>
</dbReference>
<gene>
    <name evidence="1" type="ORF">ITJ86_04365</name>
</gene>
<evidence type="ECO:0000313" key="2">
    <source>
        <dbReference type="Proteomes" id="UP000611215"/>
    </source>
</evidence>
<evidence type="ECO:0000313" key="1">
    <source>
        <dbReference type="EMBL" id="MBF8149116.1"/>
    </source>
</evidence>
<dbReference type="EMBL" id="JADOET010000002">
    <property type="protein sequence ID" value="MBF8149116.1"/>
    <property type="molecule type" value="Genomic_DNA"/>
</dbReference>
<dbReference type="RefSeq" id="WP_195870389.1">
    <property type="nucleotide sequence ID" value="NZ_JADOET010000002.1"/>
</dbReference>
<proteinExistence type="predicted"/>
<protein>
    <recommendedName>
        <fullName evidence="3">Bacteriophage abortive infection AbiH</fullName>
    </recommendedName>
</protein>
<keyword evidence="2" id="KW-1185">Reference proteome</keyword>
<dbReference type="Pfam" id="PF14253">
    <property type="entry name" value="AbiH"/>
    <property type="match status" value="1"/>
</dbReference>
<evidence type="ECO:0008006" key="3">
    <source>
        <dbReference type="Google" id="ProtNLM"/>
    </source>
</evidence>
<dbReference type="InterPro" id="IPR025935">
    <property type="entry name" value="AbiH"/>
</dbReference>
<comment type="caution">
    <text evidence="1">The sequence shown here is derived from an EMBL/GenBank/DDBJ whole genome shotgun (WGS) entry which is preliminary data.</text>
</comment>
<sequence>MASIKTINKLFLVGNGFDRALGLKTTYEDFLFWYFTNFIVKALEVQNTIINDSGNHEYYYNTDLLITYSHSVKSIDNNNLIENFKKNNITYEKIRKFINNSSSQYKLTIKSDLLKAVLEESIKGWVDIEGVYFKLLKKAFKSKDKVSIDSLNKDIVCLTKLLKDYLSQLDISKTTEKTVSQKYIDQFISPIVPGDVIYPIKEHTIKSNRYYFLNFNYTKTLSNILLTLPDDYFKKYGHEIDAFISHIHGDIDREEIVFGYGDEMDKDYKGIEELNDNRFFENIKSFKYNKAYEYRDLLRFLNTEEYQVIIYGHSCGLSDRLLLNEVFEHDNCKSIKIYYYNEAEFTTKTMDISRHFNSNQVMRQKIVEFDEENRIPQTMIS</sequence>